<comment type="caution">
    <text evidence="1">The sequence shown here is derived from an EMBL/GenBank/DDBJ whole genome shotgun (WGS) entry which is preliminary data.</text>
</comment>
<evidence type="ECO:0000313" key="2">
    <source>
        <dbReference type="Proteomes" id="UP001642464"/>
    </source>
</evidence>
<keyword evidence="2" id="KW-1185">Reference proteome</keyword>
<name>A0ABP0MBU9_9DINO</name>
<gene>
    <name evidence="1" type="ORF">SCF082_LOCUS26882</name>
</gene>
<organism evidence="1 2">
    <name type="scientific">Durusdinium trenchii</name>
    <dbReference type="NCBI Taxonomy" id="1381693"/>
    <lineage>
        <taxon>Eukaryota</taxon>
        <taxon>Sar</taxon>
        <taxon>Alveolata</taxon>
        <taxon>Dinophyceae</taxon>
        <taxon>Suessiales</taxon>
        <taxon>Symbiodiniaceae</taxon>
        <taxon>Durusdinium</taxon>
    </lineage>
</organism>
<accession>A0ABP0MBU9</accession>
<dbReference type="EMBL" id="CAXAMM010020569">
    <property type="protein sequence ID" value="CAK9048197.1"/>
    <property type="molecule type" value="Genomic_DNA"/>
</dbReference>
<feature type="non-terminal residue" evidence="1">
    <location>
        <position position="1"/>
    </location>
</feature>
<protein>
    <submittedName>
        <fullName evidence="1">Uncharacterized protein</fullName>
    </submittedName>
</protein>
<proteinExistence type="predicted"/>
<sequence>LLPSWLSFGLPLLRQRQGDACAELAQLGHRGAGPCGAADFSRASGGLHGDG</sequence>
<reference evidence="1 2" key="1">
    <citation type="submission" date="2024-02" db="EMBL/GenBank/DDBJ databases">
        <authorList>
            <person name="Chen Y."/>
            <person name="Shah S."/>
            <person name="Dougan E. K."/>
            <person name="Thang M."/>
            <person name="Chan C."/>
        </authorList>
    </citation>
    <scope>NUCLEOTIDE SEQUENCE [LARGE SCALE GENOMIC DNA]</scope>
</reference>
<evidence type="ECO:0000313" key="1">
    <source>
        <dbReference type="EMBL" id="CAK9048197.1"/>
    </source>
</evidence>
<dbReference type="Proteomes" id="UP001642464">
    <property type="component" value="Unassembled WGS sequence"/>
</dbReference>